<evidence type="ECO:0000256" key="10">
    <source>
        <dbReference type="SAM" id="SignalP"/>
    </source>
</evidence>
<evidence type="ECO:0000313" key="11">
    <source>
        <dbReference type="Ensembl" id="ENSPNAP00000067867.1"/>
    </source>
</evidence>
<evidence type="ECO:0008006" key="13">
    <source>
        <dbReference type="Google" id="ProtNLM"/>
    </source>
</evidence>
<evidence type="ECO:0000256" key="1">
    <source>
        <dbReference type="ARBA" id="ARBA00004167"/>
    </source>
</evidence>
<dbReference type="SUPFAM" id="SSF49265">
    <property type="entry name" value="Fibronectin type III"/>
    <property type="match status" value="1"/>
</dbReference>
<dbReference type="Proteomes" id="UP001501920">
    <property type="component" value="Chromosome 27"/>
</dbReference>
<evidence type="ECO:0000256" key="4">
    <source>
        <dbReference type="ARBA" id="ARBA00022989"/>
    </source>
</evidence>
<keyword evidence="5 9" id="KW-0472">Membrane</keyword>
<keyword evidence="12" id="KW-1185">Reference proteome</keyword>
<dbReference type="Ensembl" id="ENSPNAT00000068981.1">
    <property type="protein sequence ID" value="ENSPNAP00000067867.1"/>
    <property type="gene ID" value="ENSPNAG00000036417.1"/>
</dbReference>
<evidence type="ECO:0000256" key="6">
    <source>
        <dbReference type="ARBA" id="ARBA00023157"/>
    </source>
</evidence>
<dbReference type="GeneID" id="108433160"/>
<keyword evidence="2 9" id="KW-0812">Transmembrane</keyword>
<evidence type="ECO:0000256" key="3">
    <source>
        <dbReference type="ARBA" id="ARBA00022729"/>
    </source>
</evidence>
<proteinExistence type="predicted"/>
<protein>
    <recommendedName>
        <fullName evidence="13">Fibronectin type-III domain-containing protein</fullName>
    </recommendedName>
</protein>
<reference evidence="11" key="3">
    <citation type="submission" date="2025-09" db="UniProtKB">
        <authorList>
            <consortium name="Ensembl"/>
        </authorList>
    </citation>
    <scope>IDENTIFICATION</scope>
</reference>
<evidence type="ECO:0000256" key="7">
    <source>
        <dbReference type="ARBA" id="ARBA00023170"/>
    </source>
</evidence>
<dbReference type="GO" id="GO:0004896">
    <property type="term" value="F:cytokine receptor activity"/>
    <property type="evidence" value="ECO:0007669"/>
    <property type="project" value="TreeGrafter"/>
</dbReference>
<name>A0AAR2KZR0_PYGNA</name>
<dbReference type="CTD" id="100134975"/>
<evidence type="ECO:0000256" key="8">
    <source>
        <dbReference type="SAM" id="MobiDB-lite"/>
    </source>
</evidence>
<keyword evidence="7" id="KW-0675">Receptor</keyword>
<dbReference type="PANTHER" id="PTHR23037">
    <property type="entry name" value="CYTOKINE RECEPTOR"/>
    <property type="match status" value="1"/>
</dbReference>
<reference evidence="11 12" key="1">
    <citation type="submission" date="2020-10" db="EMBL/GenBank/DDBJ databases">
        <title>Pygocentrus nattereri (red-bellied piranha) genome, fPygNat1, primary haplotype.</title>
        <authorList>
            <person name="Myers G."/>
            <person name="Meyer A."/>
            <person name="Karagic N."/>
            <person name="Pippel M."/>
            <person name="Winkler S."/>
            <person name="Tracey A."/>
            <person name="Wood J."/>
            <person name="Formenti G."/>
            <person name="Howe K."/>
            <person name="Fedrigo O."/>
            <person name="Jarvis E.D."/>
        </authorList>
    </citation>
    <scope>NUCLEOTIDE SEQUENCE [LARGE SCALE GENOMIC DNA]</scope>
</reference>
<keyword evidence="4 9" id="KW-1133">Transmembrane helix</keyword>
<dbReference type="AlphaFoldDB" id="A0AAR2KZR0"/>
<evidence type="ECO:0000313" key="12">
    <source>
        <dbReference type="Proteomes" id="UP001501920"/>
    </source>
</evidence>
<evidence type="ECO:0000256" key="2">
    <source>
        <dbReference type="ARBA" id="ARBA00022692"/>
    </source>
</evidence>
<comment type="subcellular location">
    <subcellularLocation>
        <location evidence="1">Membrane</location>
        <topology evidence="1">Single-pass membrane protein</topology>
    </subcellularLocation>
</comment>
<evidence type="ECO:0000256" key="5">
    <source>
        <dbReference type="ARBA" id="ARBA00023136"/>
    </source>
</evidence>
<feature type="region of interest" description="Disordered" evidence="8">
    <location>
        <begin position="462"/>
        <end position="501"/>
    </location>
</feature>
<dbReference type="InterPro" id="IPR036116">
    <property type="entry name" value="FN3_sf"/>
</dbReference>
<keyword evidence="6" id="KW-1015">Disulfide bond</keyword>
<dbReference type="GeneTree" id="ENSGT00940000167095"/>
<dbReference type="InterPro" id="IPR013783">
    <property type="entry name" value="Ig-like_fold"/>
</dbReference>
<evidence type="ECO:0000256" key="9">
    <source>
        <dbReference type="SAM" id="Phobius"/>
    </source>
</evidence>
<dbReference type="GO" id="GO:0009897">
    <property type="term" value="C:external side of plasma membrane"/>
    <property type="evidence" value="ECO:0007669"/>
    <property type="project" value="TreeGrafter"/>
</dbReference>
<keyword evidence="3 10" id="KW-0732">Signal</keyword>
<reference evidence="11" key="2">
    <citation type="submission" date="2025-08" db="UniProtKB">
        <authorList>
            <consortium name="Ensembl"/>
        </authorList>
    </citation>
    <scope>IDENTIFICATION</scope>
</reference>
<feature type="chain" id="PRO_5043557566" description="Fibronectin type-III domain-containing protein" evidence="10">
    <location>
        <begin position="24"/>
        <end position="501"/>
    </location>
</feature>
<feature type="transmembrane region" description="Helical" evidence="9">
    <location>
        <begin position="248"/>
        <end position="272"/>
    </location>
</feature>
<accession>A0AAR2KZR0</accession>
<dbReference type="Gene3D" id="2.60.40.10">
    <property type="entry name" value="Immunoglobulins"/>
    <property type="match status" value="1"/>
</dbReference>
<feature type="compositionally biased region" description="Polar residues" evidence="8">
    <location>
        <begin position="491"/>
        <end position="501"/>
    </location>
</feature>
<organism evidence="11 12">
    <name type="scientific">Pygocentrus nattereri</name>
    <name type="common">Red-bellied piranha</name>
    <dbReference type="NCBI Taxonomy" id="42514"/>
    <lineage>
        <taxon>Eukaryota</taxon>
        <taxon>Metazoa</taxon>
        <taxon>Chordata</taxon>
        <taxon>Craniata</taxon>
        <taxon>Vertebrata</taxon>
        <taxon>Euteleostomi</taxon>
        <taxon>Actinopterygii</taxon>
        <taxon>Neopterygii</taxon>
        <taxon>Teleostei</taxon>
        <taxon>Ostariophysi</taxon>
        <taxon>Characiformes</taxon>
        <taxon>Characoidei</taxon>
        <taxon>Pygocentrus</taxon>
    </lineage>
</organism>
<dbReference type="RefSeq" id="XP_017563040.1">
    <property type="nucleotide sequence ID" value="XM_017707551.2"/>
</dbReference>
<feature type="signal peptide" evidence="10">
    <location>
        <begin position="1"/>
        <end position="23"/>
    </location>
</feature>
<dbReference type="PANTHER" id="PTHR23037:SF35">
    <property type="entry name" value="FIBRONECTIN TYPE-III DOMAIN-CONTAINING PROTEIN"/>
    <property type="match status" value="1"/>
</dbReference>
<sequence length="501" mass="56349">MLQLEILCTVLSLTLFSKARSQAQENALTCVTNYWLTIDCFLKPSAIPNTSETTSYWLEFVLQHRPLVYNCSLTLREDGYSCTFKADNIPFYNSFANFHHFVISLCYLENGLKSKNLDSKYYPSKHIKPLTPNNLTVSKADGYYIFKWTSGYEQHQYDALVFKYKLSYHKEGYPGSALTVNVKRTEFNISEAEFEAGTLYTAKVCSKIRTENDYNGTNSNWSSAVKWTTSHDAVGHTPPSLVPEHNPALLPSTVVMVILICLAVAVTFLLLYPVARMKIKDIIWVATPSPNFQSLLQNHQGNIKDWVPKSQVQQIYSEEISTIDAITEITAVERDQEKISSVHYTPLYQTPYVGPSTEVWAPLHKSDTLSVASISHLDFLPDESAVEEPMFCLTMFEPIAVEGFLCMDDLELGHEELEPLETLTVTPKPACFIQNGFTQNYCTLTNTPIGLIPTFTTGPFNPELMPAGNASKEPLNEQTEENTSEPPVTVTLDSLQLSMED</sequence>